<comment type="caution">
    <text evidence="1">The sequence shown here is derived from an EMBL/GenBank/DDBJ whole genome shotgun (WGS) entry which is preliminary data.</text>
</comment>
<dbReference type="RefSeq" id="WP_164839172.1">
    <property type="nucleotide sequence ID" value="NZ_BMQV01000008.1"/>
</dbReference>
<protein>
    <submittedName>
        <fullName evidence="1">Uncharacterized protein</fullName>
    </submittedName>
</protein>
<accession>A0ABQ2Q4T9</accession>
<proteinExistence type="predicted"/>
<dbReference type="Proteomes" id="UP000654367">
    <property type="component" value="Unassembled WGS sequence"/>
</dbReference>
<dbReference type="EMBL" id="BMQV01000008">
    <property type="protein sequence ID" value="GGP47404.1"/>
    <property type="molecule type" value="Genomic_DNA"/>
</dbReference>
<gene>
    <name evidence="1" type="ORF">GCM10009409_12620</name>
</gene>
<name>A0ABQ2Q4T9_9GAMM</name>
<keyword evidence="2" id="KW-1185">Reference proteome</keyword>
<evidence type="ECO:0000313" key="2">
    <source>
        <dbReference type="Proteomes" id="UP000654367"/>
    </source>
</evidence>
<evidence type="ECO:0000313" key="1">
    <source>
        <dbReference type="EMBL" id="GGP47404.1"/>
    </source>
</evidence>
<organism evidence="1 2">
    <name type="scientific">Shewanella saliphila</name>
    <dbReference type="NCBI Taxonomy" id="2282698"/>
    <lineage>
        <taxon>Bacteria</taxon>
        <taxon>Pseudomonadati</taxon>
        <taxon>Pseudomonadota</taxon>
        <taxon>Gammaproteobacteria</taxon>
        <taxon>Alteromonadales</taxon>
        <taxon>Shewanellaceae</taxon>
        <taxon>Shewanella</taxon>
    </lineage>
</organism>
<reference evidence="2" key="1">
    <citation type="journal article" date="2019" name="Int. J. Syst. Evol. Microbiol.">
        <title>The Global Catalogue of Microorganisms (GCM) 10K type strain sequencing project: providing services to taxonomists for standard genome sequencing and annotation.</title>
        <authorList>
            <consortium name="The Broad Institute Genomics Platform"/>
            <consortium name="The Broad Institute Genome Sequencing Center for Infectious Disease"/>
            <person name="Wu L."/>
            <person name="Ma J."/>
        </authorList>
    </citation>
    <scope>NUCLEOTIDE SEQUENCE [LARGE SCALE GENOMIC DNA]</scope>
    <source>
        <strain evidence="2">JCM 32304</strain>
    </source>
</reference>
<sequence length="54" mass="5867">MSTNVSKNKVTTSKLSAFVMNASSAEKERVYAEVIKKATESQNKVISEAKSIAM</sequence>